<evidence type="ECO:0000256" key="3">
    <source>
        <dbReference type="ARBA" id="ARBA00022475"/>
    </source>
</evidence>
<dbReference type="Gene3D" id="1.20.81.30">
    <property type="entry name" value="Type II secretion system (T2SS), domain F"/>
    <property type="match status" value="2"/>
</dbReference>
<feature type="transmembrane region" description="Helical" evidence="8">
    <location>
        <begin position="211"/>
        <end position="238"/>
    </location>
</feature>
<gene>
    <name evidence="10" type="ORF">COU47_02015</name>
</gene>
<dbReference type="Pfam" id="PF00482">
    <property type="entry name" value="T2SSF"/>
    <property type="match status" value="2"/>
</dbReference>
<evidence type="ECO:0000313" key="10">
    <source>
        <dbReference type="EMBL" id="PIR69659.1"/>
    </source>
</evidence>
<dbReference type="InterPro" id="IPR042094">
    <property type="entry name" value="T2SS_GspF_sf"/>
</dbReference>
<keyword evidence="6 8" id="KW-1133">Transmembrane helix</keyword>
<name>A0A2H0TDL7_9BACT</name>
<feature type="transmembrane region" description="Helical" evidence="8">
    <location>
        <begin position="168"/>
        <end position="191"/>
    </location>
</feature>
<comment type="subcellular location">
    <subcellularLocation>
        <location evidence="1">Cell inner membrane</location>
        <topology evidence="1">Multi-pass membrane protein</topology>
    </subcellularLocation>
</comment>
<keyword evidence="5 8" id="KW-0812">Transmembrane</keyword>
<evidence type="ECO:0000256" key="6">
    <source>
        <dbReference type="ARBA" id="ARBA00022989"/>
    </source>
</evidence>
<keyword evidence="4" id="KW-0997">Cell inner membrane</keyword>
<evidence type="ECO:0000313" key="11">
    <source>
        <dbReference type="Proteomes" id="UP000231503"/>
    </source>
</evidence>
<keyword evidence="7 8" id="KW-0472">Membrane</keyword>
<evidence type="ECO:0000256" key="2">
    <source>
        <dbReference type="ARBA" id="ARBA00005745"/>
    </source>
</evidence>
<dbReference type="GO" id="GO:0005886">
    <property type="term" value="C:plasma membrane"/>
    <property type="evidence" value="ECO:0007669"/>
    <property type="project" value="UniProtKB-SubCell"/>
</dbReference>
<comment type="caution">
    <text evidence="10">The sequence shown here is derived from an EMBL/GenBank/DDBJ whole genome shotgun (WGS) entry which is preliminary data.</text>
</comment>
<feature type="domain" description="Type II secretion system protein GspF" evidence="9">
    <location>
        <begin position="272"/>
        <end position="394"/>
    </location>
</feature>
<evidence type="ECO:0000259" key="9">
    <source>
        <dbReference type="Pfam" id="PF00482"/>
    </source>
</evidence>
<dbReference type="FunFam" id="1.20.81.30:FF:000001">
    <property type="entry name" value="Type II secretion system protein F"/>
    <property type="match status" value="1"/>
</dbReference>
<feature type="transmembrane region" description="Helical" evidence="8">
    <location>
        <begin position="376"/>
        <end position="396"/>
    </location>
</feature>
<evidence type="ECO:0000256" key="1">
    <source>
        <dbReference type="ARBA" id="ARBA00004429"/>
    </source>
</evidence>
<proteinExistence type="inferred from homology"/>
<evidence type="ECO:0000256" key="7">
    <source>
        <dbReference type="ARBA" id="ARBA00023136"/>
    </source>
</evidence>
<dbReference type="PRINTS" id="PR00812">
    <property type="entry name" value="BCTERIALGSPF"/>
</dbReference>
<feature type="domain" description="Type II secretion system protein GspF" evidence="9">
    <location>
        <begin position="70"/>
        <end position="192"/>
    </location>
</feature>
<dbReference type="PANTHER" id="PTHR30012">
    <property type="entry name" value="GENERAL SECRETION PATHWAY PROTEIN"/>
    <property type="match status" value="1"/>
</dbReference>
<evidence type="ECO:0000256" key="4">
    <source>
        <dbReference type="ARBA" id="ARBA00022519"/>
    </source>
</evidence>
<dbReference type="AlphaFoldDB" id="A0A2H0TDL7"/>
<dbReference type="Proteomes" id="UP000231503">
    <property type="component" value="Unassembled WGS sequence"/>
</dbReference>
<reference evidence="11" key="1">
    <citation type="submission" date="2017-09" db="EMBL/GenBank/DDBJ databases">
        <title>Depth-based differentiation of microbial function through sediment-hosted aquifers and enrichment of novel symbionts in the deep terrestrial subsurface.</title>
        <authorList>
            <person name="Probst A.J."/>
            <person name="Ladd B."/>
            <person name="Jarett J.K."/>
            <person name="Geller-Mcgrath D.E."/>
            <person name="Sieber C.M.K."/>
            <person name="Emerson J.B."/>
            <person name="Anantharaman K."/>
            <person name="Thomas B.C."/>
            <person name="Malmstrom R."/>
            <person name="Stieglmeier M."/>
            <person name="Klingl A."/>
            <person name="Woyke T."/>
            <person name="Ryan C.M."/>
            <person name="Banfield J.F."/>
        </authorList>
    </citation>
    <scope>NUCLEOTIDE SEQUENCE [LARGE SCALE GENOMIC DNA]</scope>
</reference>
<dbReference type="InterPro" id="IPR003004">
    <property type="entry name" value="GspF/PilC"/>
</dbReference>
<evidence type="ECO:0000256" key="5">
    <source>
        <dbReference type="ARBA" id="ARBA00022692"/>
    </source>
</evidence>
<dbReference type="PANTHER" id="PTHR30012:SF0">
    <property type="entry name" value="TYPE II SECRETION SYSTEM PROTEIN F-RELATED"/>
    <property type="match status" value="1"/>
</dbReference>
<sequence>MLFNYEAKTEQGDIRRGTIEAPTSDLAVSALQRNNLIVVSVTATEGDISFSEKFSAFFERVKLRDVVIISRQLSTLFEAKVPVVESFKILVSEAPSNVLRKNLRDVLDDIQGGLPMSQAMARHPKVFSDFYVNMVRAGEESGELEKVFSFLADYLDRSYQLTNRVRNALIYPAFILSAFLVVMILMMTVVIPRLSSIIIDSGQPIPLYTQIVITLSNFFLHYGVFLLVLLILCILGLWRYTQTKTGKETISNLQLQIPYIGELYRKLYMARFADNLQTLVAGGVSIVRALEITGDVVGNQVYRNIIYDAREAVRAGASISESLFVYSEVPRLVSQMIKVGEETGKLDFILATLSKFYRQEVNNAVDNLINLIEPMLILVLGLGVGLLVASVIVPIYNISSSI</sequence>
<protein>
    <recommendedName>
        <fullName evidence="9">Type II secretion system protein GspF domain-containing protein</fullName>
    </recommendedName>
</protein>
<organism evidence="10 11">
    <name type="scientific">Candidatus Niyogibacteria bacterium CG10_big_fil_rev_8_21_14_0_10_46_36</name>
    <dbReference type="NCBI Taxonomy" id="1974726"/>
    <lineage>
        <taxon>Bacteria</taxon>
        <taxon>Candidatus Niyogiibacteriota</taxon>
    </lineage>
</organism>
<evidence type="ECO:0000256" key="8">
    <source>
        <dbReference type="SAM" id="Phobius"/>
    </source>
</evidence>
<dbReference type="InterPro" id="IPR018076">
    <property type="entry name" value="T2SS_GspF_dom"/>
</dbReference>
<accession>A0A2H0TDL7</accession>
<keyword evidence="3" id="KW-1003">Cell membrane</keyword>
<comment type="similarity">
    <text evidence="2">Belongs to the GSP F family.</text>
</comment>
<dbReference type="EMBL" id="PFCO01000004">
    <property type="protein sequence ID" value="PIR69659.1"/>
    <property type="molecule type" value="Genomic_DNA"/>
</dbReference>